<evidence type="ECO:0000256" key="1">
    <source>
        <dbReference type="SAM" id="Phobius"/>
    </source>
</evidence>
<keyword evidence="1" id="KW-0812">Transmembrane</keyword>
<feature type="transmembrane region" description="Helical" evidence="1">
    <location>
        <begin position="184"/>
        <end position="204"/>
    </location>
</feature>
<feature type="transmembrane region" description="Helical" evidence="1">
    <location>
        <begin position="324"/>
        <end position="345"/>
    </location>
</feature>
<dbReference type="Pfam" id="PF03929">
    <property type="entry name" value="PepSY_TM"/>
    <property type="match status" value="1"/>
</dbReference>
<keyword evidence="1" id="KW-1133">Transmembrane helix</keyword>
<dbReference type="PANTHER" id="PTHR34219:SF8">
    <property type="entry name" value="PEPSY DOMAIN-CONTAINING PROTEIN"/>
    <property type="match status" value="1"/>
</dbReference>
<dbReference type="RefSeq" id="WP_115389562.1">
    <property type="nucleotide sequence ID" value="NZ_AP024612.1"/>
</dbReference>
<dbReference type="EMBL" id="UGYO01000001">
    <property type="protein sequence ID" value="SUI65568.1"/>
    <property type="molecule type" value="Genomic_DNA"/>
</dbReference>
<dbReference type="InterPro" id="IPR005625">
    <property type="entry name" value="PepSY-ass_TM"/>
</dbReference>
<keyword evidence="3" id="KW-1185">Reference proteome</keyword>
<dbReference type="Proteomes" id="UP000254069">
    <property type="component" value="Unassembled WGS sequence"/>
</dbReference>
<evidence type="ECO:0000313" key="3">
    <source>
        <dbReference type="Proteomes" id="UP000254069"/>
    </source>
</evidence>
<evidence type="ECO:0000313" key="2">
    <source>
        <dbReference type="EMBL" id="SUI65568.1"/>
    </source>
</evidence>
<proteinExistence type="predicted"/>
<name>A0A379ZPC3_9GAMM</name>
<feature type="transmembrane region" description="Helical" evidence="1">
    <location>
        <begin position="134"/>
        <end position="156"/>
    </location>
</feature>
<gene>
    <name evidence="2" type="ORF">NCTC10738_01765</name>
</gene>
<accession>A0A379ZPC3</accession>
<feature type="transmembrane region" description="Helical" evidence="1">
    <location>
        <begin position="12"/>
        <end position="32"/>
    </location>
</feature>
<keyword evidence="1" id="KW-0472">Membrane</keyword>
<sequence length="358" mass="40537">MRRFLWKWHGLLGLIVAMPLFIIALSGSLLVFKAELDAWLSPEQVLASADSRLGFGQLLKHADQALPEHEILGWEFAANGEADSLYVAKMGSYEWQKLWLDPATGQLLSPPMSMTHMLTDWLLELHYTLLLDHAGLLLSALVSVLLILLGLSGIVLHRHFWRTLFTLRFGRGLRLLLSDGHKMLGILGVPVFLILGFTGAWWNIEHFIDEEFGGHDDSQFVLTKRYYNAELDFDAILAATQEALPGFVTTYVRLPDPSYPGVHFFGHQYNKGPLRSRFGSIISFDDQTGKLSSSFDVRTAGTLYQFVDSFRPLHYGTFGGLTTRILWCLLGFLPCLMALSGFWMWRSRVRGRKRTACR</sequence>
<protein>
    <submittedName>
        <fullName evidence="2">Uncharacterized iron-regulated membrane protein</fullName>
    </submittedName>
</protein>
<dbReference type="PANTHER" id="PTHR34219">
    <property type="entry name" value="IRON-REGULATED INNER MEMBRANE PROTEIN-RELATED"/>
    <property type="match status" value="1"/>
</dbReference>
<dbReference type="AlphaFoldDB" id="A0A379ZPC3"/>
<reference evidence="2 3" key="1">
    <citation type="submission" date="2018-06" db="EMBL/GenBank/DDBJ databases">
        <authorList>
            <consortium name="Pathogen Informatics"/>
            <person name="Doyle S."/>
        </authorList>
    </citation>
    <scope>NUCLEOTIDE SEQUENCE [LARGE SCALE GENOMIC DNA]</scope>
    <source>
        <strain evidence="2 3">NCTC10738</strain>
    </source>
</reference>
<organism evidence="2 3">
    <name type="scientific">Shewanella algae</name>
    <dbReference type="NCBI Taxonomy" id="38313"/>
    <lineage>
        <taxon>Bacteria</taxon>
        <taxon>Pseudomonadati</taxon>
        <taxon>Pseudomonadota</taxon>
        <taxon>Gammaproteobacteria</taxon>
        <taxon>Alteromonadales</taxon>
        <taxon>Shewanellaceae</taxon>
        <taxon>Shewanella</taxon>
    </lineage>
</organism>